<keyword evidence="7" id="KW-1185">Reference proteome</keyword>
<feature type="domain" description="RING-type" evidence="5">
    <location>
        <begin position="247"/>
        <end position="282"/>
    </location>
</feature>
<proteinExistence type="predicted"/>
<dbReference type="GO" id="GO:0008270">
    <property type="term" value="F:zinc ion binding"/>
    <property type="evidence" value="ECO:0007669"/>
    <property type="project" value="UniProtKB-KW"/>
</dbReference>
<evidence type="ECO:0000313" key="7">
    <source>
        <dbReference type="Proteomes" id="UP000274131"/>
    </source>
</evidence>
<name>A0A0N4VFU9_ENTVE</name>
<evidence type="ECO:0000256" key="3">
    <source>
        <dbReference type="PROSITE-ProRule" id="PRU00175"/>
    </source>
</evidence>
<keyword evidence="4" id="KW-0812">Transmembrane</keyword>
<evidence type="ECO:0000313" key="6">
    <source>
        <dbReference type="EMBL" id="VDD94287.1"/>
    </source>
</evidence>
<accession>A0A0N4VFU9</accession>
<reference evidence="8" key="1">
    <citation type="submission" date="2017-02" db="UniProtKB">
        <authorList>
            <consortium name="WormBaseParasite"/>
        </authorList>
    </citation>
    <scope>IDENTIFICATION</scope>
</reference>
<dbReference type="InterPro" id="IPR051073">
    <property type="entry name" value="ZNRF3_Arkadia_E3_ligases"/>
</dbReference>
<evidence type="ECO:0000259" key="5">
    <source>
        <dbReference type="PROSITE" id="PS50089"/>
    </source>
</evidence>
<gene>
    <name evidence="6" type="ORF">EVEC_LOCUS9038</name>
</gene>
<keyword evidence="4" id="KW-0472">Membrane</keyword>
<dbReference type="SUPFAM" id="SSF57850">
    <property type="entry name" value="RING/U-box"/>
    <property type="match status" value="1"/>
</dbReference>
<dbReference type="Proteomes" id="UP000274131">
    <property type="component" value="Unassembled WGS sequence"/>
</dbReference>
<dbReference type="EMBL" id="UXUI01009769">
    <property type="protein sequence ID" value="VDD94287.1"/>
    <property type="molecule type" value="Genomic_DNA"/>
</dbReference>
<dbReference type="InterPro" id="IPR013083">
    <property type="entry name" value="Znf_RING/FYVE/PHD"/>
</dbReference>
<dbReference type="PROSITE" id="PS50089">
    <property type="entry name" value="ZF_RING_2"/>
    <property type="match status" value="1"/>
</dbReference>
<dbReference type="OrthoDB" id="8062037at2759"/>
<keyword evidence="1 3" id="KW-0863">Zinc-finger</keyword>
<reference evidence="6 7" key="2">
    <citation type="submission" date="2018-10" db="EMBL/GenBank/DDBJ databases">
        <authorList>
            <consortium name="Pathogen Informatics"/>
        </authorList>
    </citation>
    <scope>NUCLEOTIDE SEQUENCE [LARGE SCALE GENOMIC DNA]</scope>
</reference>
<evidence type="ECO:0000256" key="2">
    <source>
        <dbReference type="ARBA" id="ARBA00022833"/>
    </source>
</evidence>
<dbReference type="InterPro" id="IPR001841">
    <property type="entry name" value="Znf_RING"/>
</dbReference>
<dbReference type="AlphaFoldDB" id="A0A0N4VFU9"/>
<dbReference type="Gene3D" id="3.30.40.10">
    <property type="entry name" value="Zinc/RING finger domain, C3HC4 (zinc finger)"/>
    <property type="match status" value="1"/>
</dbReference>
<evidence type="ECO:0000256" key="1">
    <source>
        <dbReference type="ARBA" id="ARBA00022771"/>
    </source>
</evidence>
<keyword evidence="1 3" id="KW-0479">Metal-binding</keyword>
<evidence type="ECO:0000313" key="8">
    <source>
        <dbReference type="WBParaSite" id="EVEC_0000962801-mRNA-1"/>
    </source>
</evidence>
<keyword evidence="2" id="KW-0862">Zinc</keyword>
<sequence length="282" mass="31464">MTGKVYVKPVAKKAPTLRACDTTKVDHTMSNHIVVMFYNEDHTYLAGCVSLDNQVNFAQTSNALALVVGPEGRVAAQLNKSRRGKIPVIMLNDNQTNLLKSNLIEATRQGSVARFQIRHSSSNTTKSSNTLRLQITVPILQVLRPTVVNIGLFVFLILLVFFIGGLVFIKIKWRSESVHDGHLRTLAKSALERMEIRKFVKGSGGRKSCGSCGRKNKIFCFVGQSRKFSVLGSLYSIPRSSGSQERCSICLEDYEDGQELRVLFCGHEFHSKCVDPWLLSNR</sequence>
<feature type="transmembrane region" description="Helical" evidence="4">
    <location>
        <begin position="147"/>
        <end position="169"/>
    </location>
</feature>
<keyword evidence="4" id="KW-1133">Transmembrane helix</keyword>
<dbReference type="PANTHER" id="PTHR16200">
    <property type="entry name" value="RING ZINC FINGER"/>
    <property type="match status" value="1"/>
</dbReference>
<dbReference type="WBParaSite" id="EVEC_0000962801-mRNA-1">
    <property type="protein sequence ID" value="EVEC_0000962801-mRNA-1"/>
    <property type="gene ID" value="EVEC_0000962801"/>
</dbReference>
<dbReference type="STRING" id="51028.A0A0N4VFU9"/>
<protein>
    <submittedName>
        <fullName evidence="8">RING-type domain-containing protein</fullName>
    </submittedName>
</protein>
<evidence type="ECO:0000256" key="4">
    <source>
        <dbReference type="SAM" id="Phobius"/>
    </source>
</evidence>
<dbReference type="Pfam" id="PF17123">
    <property type="entry name" value="zf-RING_11"/>
    <property type="match status" value="1"/>
</dbReference>
<organism evidence="8">
    <name type="scientific">Enterobius vermicularis</name>
    <name type="common">Human pinworm</name>
    <dbReference type="NCBI Taxonomy" id="51028"/>
    <lineage>
        <taxon>Eukaryota</taxon>
        <taxon>Metazoa</taxon>
        <taxon>Ecdysozoa</taxon>
        <taxon>Nematoda</taxon>
        <taxon>Chromadorea</taxon>
        <taxon>Rhabditida</taxon>
        <taxon>Spirurina</taxon>
        <taxon>Oxyuridomorpha</taxon>
        <taxon>Oxyuroidea</taxon>
        <taxon>Oxyuridae</taxon>
        <taxon>Enterobius</taxon>
    </lineage>
</organism>
<dbReference type="Gene3D" id="3.50.30.30">
    <property type="match status" value="1"/>
</dbReference>